<gene>
    <name evidence="2" type="ORF">SAE02_60280</name>
</gene>
<dbReference type="AlphaFoldDB" id="A0A512E0A4"/>
<reference evidence="2 3" key="1">
    <citation type="submission" date="2019-07" db="EMBL/GenBank/DDBJ databases">
        <title>Whole genome shotgun sequence of Skermanella aerolata NBRC 106429.</title>
        <authorList>
            <person name="Hosoyama A."/>
            <person name="Uohara A."/>
            <person name="Ohji S."/>
            <person name="Ichikawa N."/>
        </authorList>
    </citation>
    <scope>NUCLEOTIDE SEQUENCE [LARGE SCALE GENOMIC DNA]</scope>
    <source>
        <strain evidence="2 3">NBRC 106429</strain>
    </source>
</reference>
<accession>A0A512E0A4</accession>
<keyword evidence="1" id="KW-0732">Signal</keyword>
<evidence type="ECO:0000313" key="3">
    <source>
        <dbReference type="Proteomes" id="UP000321523"/>
    </source>
</evidence>
<name>A0A512E0A4_9PROT</name>
<dbReference type="EMBL" id="BJYZ01000032">
    <property type="protein sequence ID" value="GEO41880.1"/>
    <property type="molecule type" value="Genomic_DNA"/>
</dbReference>
<dbReference type="OrthoDB" id="5404641at2"/>
<sequence length="324" mass="33664">MRILRSTLFVTTALLFCASSALAQSSKQGVLEIEGPLEAATAENGATTVKVMGLTVKILPETKLASPTAKLKYEDLANGPALPGRAEPGFLNGKAIVTGTRDATGLYAQQLFVEPAEHHLIGTVTKNDATGFEVEGKPVILLPSSPAARPYPDTPPAPGTAPVVYDARMPGQKTKNAAGFEISPASVPVGTDIVVAGYHVPSPAGTGPGTFYAYSATATGDDASQTPRVSILRAECRQRAADRLEWDVRGATTPTSGTVTLLNGAGSVQYGTATVTADVSDPGKGVYRFKAEIKGVTQQCPADVLARYTVSGKTYTATAAVERR</sequence>
<feature type="chain" id="PRO_5021968944" evidence="1">
    <location>
        <begin position="24"/>
        <end position="324"/>
    </location>
</feature>
<dbReference type="RefSeq" id="WP_052832739.1">
    <property type="nucleotide sequence ID" value="NZ_BJYZ01000032.1"/>
</dbReference>
<proteinExistence type="predicted"/>
<protein>
    <submittedName>
        <fullName evidence="2">Uncharacterized protein</fullName>
    </submittedName>
</protein>
<feature type="signal peptide" evidence="1">
    <location>
        <begin position="1"/>
        <end position="23"/>
    </location>
</feature>
<evidence type="ECO:0000256" key="1">
    <source>
        <dbReference type="SAM" id="SignalP"/>
    </source>
</evidence>
<organism evidence="2 3">
    <name type="scientific">Skermanella aerolata</name>
    <dbReference type="NCBI Taxonomy" id="393310"/>
    <lineage>
        <taxon>Bacteria</taxon>
        <taxon>Pseudomonadati</taxon>
        <taxon>Pseudomonadota</taxon>
        <taxon>Alphaproteobacteria</taxon>
        <taxon>Rhodospirillales</taxon>
        <taxon>Azospirillaceae</taxon>
        <taxon>Skermanella</taxon>
    </lineage>
</organism>
<comment type="caution">
    <text evidence="2">The sequence shown here is derived from an EMBL/GenBank/DDBJ whole genome shotgun (WGS) entry which is preliminary data.</text>
</comment>
<evidence type="ECO:0000313" key="2">
    <source>
        <dbReference type="EMBL" id="GEO41880.1"/>
    </source>
</evidence>
<keyword evidence="3" id="KW-1185">Reference proteome</keyword>
<dbReference type="Proteomes" id="UP000321523">
    <property type="component" value="Unassembled WGS sequence"/>
</dbReference>